<name>A0ACC2TRF5_9FUNG</name>
<proteinExistence type="predicted"/>
<accession>A0ACC2TRF5</accession>
<dbReference type="EMBL" id="QTSX02002245">
    <property type="protein sequence ID" value="KAJ9076802.1"/>
    <property type="molecule type" value="Genomic_DNA"/>
</dbReference>
<evidence type="ECO:0000313" key="2">
    <source>
        <dbReference type="Proteomes" id="UP001165960"/>
    </source>
</evidence>
<protein>
    <submittedName>
        <fullName evidence="1">GLI zinc finger 1</fullName>
    </submittedName>
</protein>
<sequence>MHSHTNQRPFRCSAPGCSKAYNDPKTLREHKRTHGEKTFLCTVPACSKSFHRKTHLKQHLRTHNREEAAGPFMEVEEQDSSSTMSAPVFSHRSLLNNSTDSHFQVRRSTNPQ</sequence>
<comment type="caution">
    <text evidence="1">The sequence shown here is derived from an EMBL/GenBank/DDBJ whole genome shotgun (WGS) entry which is preliminary data.</text>
</comment>
<dbReference type="Proteomes" id="UP001165960">
    <property type="component" value="Unassembled WGS sequence"/>
</dbReference>
<organism evidence="1 2">
    <name type="scientific">Entomophthora muscae</name>
    <dbReference type="NCBI Taxonomy" id="34485"/>
    <lineage>
        <taxon>Eukaryota</taxon>
        <taxon>Fungi</taxon>
        <taxon>Fungi incertae sedis</taxon>
        <taxon>Zoopagomycota</taxon>
        <taxon>Entomophthoromycotina</taxon>
        <taxon>Entomophthoromycetes</taxon>
        <taxon>Entomophthorales</taxon>
        <taxon>Entomophthoraceae</taxon>
        <taxon>Entomophthora</taxon>
    </lineage>
</organism>
<evidence type="ECO:0000313" key="1">
    <source>
        <dbReference type="EMBL" id="KAJ9076802.1"/>
    </source>
</evidence>
<keyword evidence="2" id="KW-1185">Reference proteome</keyword>
<reference evidence="1" key="1">
    <citation type="submission" date="2022-04" db="EMBL/GenBank/DDBJ databases">
        <title>Genome of the entomopathogenic fungus Entomophthora muscae.</title>
        <authorList>
            <person name="Elya C."/>
            <person name="Lovett B.R."/>
            <person name="Lee E."/>
            <person name="Macias A.M."/>
            <person name="Hajek A.E."/>
            <person name="De Bivort B.L."/>
            <person name="Kasson M.T."/>
            <person name="De Fine Licht H.H."/>
            <person name="Stajich J.E."/>
        </authorList>
    </citation>
    <scope>NUCLEOTIDE SEQUENCE</scope>
    <source>
        <strain evidence="1">Berkeley</strain>
    </source>
</reference>
<gene>
    <name evidence="1" type="primary">GLI1</name>
    <name evidence="1" type="ORF">DSO57_1022750</name>
</gene>